<evidence type="ECO:0000256" key="3">
    <source>
        <dbReference type="ARBA" id="ARBA00022448"/>
    </source>
</evidence>
<dbReference type="Proteomes" id="UP001058860">
    <property type="component" value="Chromosome"/>
</dbReference>
<feature type="transmembrane region" description="Helical" evidence="13">
    <location>
        <begin position="553"/>
        <end position="576"/>
    </location>
</feature>
<keyword evidence="7 17" id="KW-0067">ATP-binding</keyword>
<dbReference type="PROSITE" id="PS00211">
    <property type="entry name" value="ABC_TRANSPORTER_1"/>
    <property type="match status" value="1"/>
</dbReference>
<keyword evidence="10 13" id="KW-0472">Membrane</keyword>
<feature type="transmembrane region" description="Helical" evidence="13">
    <location>
        <begin position="431"/>
        <end position="456"/>
    </location>
</feature>
<evidence type="ECO:0000256" key="5">
    <source>
        <dbReference type="ARBA" id="ARBA00022692"/>
    </source>
</evidence>
<comment type="similarity">
    <text evidence="13">Belongs to the ABC-2 integral membrane protein family.</text>
</comment>
<evidence type="ECO:0000256" key="9">
    <source>
        <dbReference type="ARBA" id="ARBA00022989"/>
    </source>
</evidence>
<evidence type="ECO:0000256" key="1">
    <source>
        <dbReference type="ARBA" id="ARBA00004141"/>
    </source>
</evidence>
<comment type="similarity">
    <text evidence="12">Belongs to the ABC transporter superfamily. Drug exporter-1 (DrugE1) (TC 3.A.1.105) family.</text>
</comment>
<dbReference type="PROSITE" id="PS50893">
    <property type="entry name" value="ABC_TRANSPORTER_2"/>
    <property type="match status" value="1"/>
</dbReference>
<keyword evidence="8" id="KW-1278">Translocase</keyword>
<accession>A0ABY5PEU5</accession>
<feature type="domain" description="ABC transmembrane type-2" evidence="16">
    <location>
        <begin position="349"/>
        <end position="579"/>
    </location>
</feature>
<evidence type="ECO:0000256" key="11">
    <source>
        <dbReference type="ARBA" id="ARBA00023251"/>
    </source>
</evidence>
<organism evidence="17 18">
    <name type="scientific">Svornostia abyssi</name>
    <dbReference type="NCBI Taxonomy" id="2898438"/>
    <lineage>
        <taxon>Bacteria</taxon>
        <taxon>Bacillati</taxon>
        <taxon>Actinomycetota</taxon>
        <taxon>Thermoleophilia</taxon>
        <taxon>Solirubrobacterales</taxon>
        <taxon>Baekduiaceae</taxon>
        <taxon>Svornostia</taxon>
    </lineage>
</organism>
<keyword evidence="11" id="KW-0046">Antibiotic resistance</keyword>
<keyword evidence="5 13" id="KW-0812">Transmembrane</keyword>
<keyword evidence="3 13" id="KW-0813">Transport</keyword>
<dbReference type="InterPro" id="IPR003593">
    <property type="entry name" value="AAA+_ATPase"/>
</dbReference>
<dbReference type="NCBIfam" id="TIGR01188">
    <property type="entry name" value="drrA"/>
    <property type="match status" value="1"/>
</dbReference>
<keyword evidence="6" id="KW-0547">Nucleotide-binding</keyword>
<evidence type="ECO:0000256" key="12">
    <source>
        <dbReference type="ARBA" id="ARBA00049985"/>
    </source>
</evidence>
<gene>
    <name evidence="17" type="ORF">LRS13_21070</name>
</gene>
<feature type="transmembrane region" description="Helical" evidence="13">
    <location>
        <begin position="468"/>
        <end position="490"/>
    </location>
</feature>
<comment type="subcellular location">
    <subcellularLocation>
        <location evidence="13">Cell membrane</location>
        <topology evidence="13">Multi-pass membrane protein</topology>
    </subcellularLocation>
    <subcellularLocation>
        <location evidence="2">Cell membrane</location>
        <topology evidence="2">Peripheral membrane protein</topology>
        <orientation evidence="2">Cytoplasmic side</orientation>
    </subcellularLocation>
    <subcellularLocation>
        <location evidence="1">Membrane</location>
        <topology evidence="1">Multi-pass membrane protein</topology>
    </subcellularLocation>
</comment>
<dbReference type="GO" id="GO:0005524">
    <property type="term" value="F:ATP binding"/>
    <property type="evidence" value="ECO:0007669"/>
    <property type="project" value="UniProtKB-KW"/>
</dbReference>
<dbReference type="RefSeq" id="WP_353863652.1">
    <property type="nucleotide sequence ID" value="NZ_CP088295.1"/>
</dbReference>
<dbReference type="SUPFAM" id="SSF52540">
    <property type="entry name" value="P-loop containing nucleoside triphosphate hydrolases"/>
    <property type="match status" value="1"/>
</dbReference>
<evidence type="ECO:0000256" key="7">
    <source>
        <dbReference type="ARBA" id="ARBA00022840"/>
    </source>
</evidence>
<evidence type="ECO:0000256" key="14">
    <source>
        <dbReference type="SAM" id="MobiDB-lite"/>
    </source>
</evidence>
<evidence type="ECO:0000256" key="6">
    <source>
        <dbReference type="ARBA" id="ARBA00022741"/>
    </source>
</evidence>
<dbReference type="InterPro" id="IPR005894">
    <property type="entry name" value="DrrA"/>
</dbReference>
<sequence>MPAIETLDLQREYPARRGPGLRAVDGIDIAVEPGEVYGFLGPNGAGKTTTVRMLVTLLQPTGGRATVAGFDVATEPAEVRKRIGVALQAAALDLLMTGREMLVLAATLHGIPRERVDDRGAQLLERVGLSAAADRRVGTYSGGMQRRLDLAMALIHEPEVLFLDEPTTGLDPTSRLTLWEEVRRLRDEGTTVFLTTQYLEEADQLADRVGIIARGKIVAEGTPSALKAEVGLPHLDVTLAGEDHRDAARAVLARFGDGRPPTNECDLSVALPDGSAGLAPHRARARRGRREDRVAGRQGANAGRRVPREDRRAPRRRRRSRARAGARGVIRASVALMRRALRNAFRRPQFLAPLVVFPTLFLAVNTGGLQATTGLPGFPEVNSFLDFQLASAICQSTMLGGVSAGIAMALDIEAGFFDRLVVSPIPRTAVVLGRVGAAGVLGALQALWFLAIGFIFGAEMAAGPGGVLVVIALGVISALAFGSFGVLIALRAKSASTVQGIFPLVIVALFLSSAFFPAELLASPADVIAEYNPISYVAEALREPIAFGWDATIIIEGFVAGIAMAIIGTGLAIYALRGRLRAAR</sequence>
<evidence type="ECO:0000256" key="8">
    <source>
        <dbReference type="ARBA" id="ARBA00022967"/>
    </source>
</evidence>
<dbReference type="PANTHER" id="PTHR42711">
    <property type="entry name" value="ABC TRANSPORTER ATP-BINDING PROTEIN"/>
    <property type="match status" value="1"/>
</dbReference>
<dbReference type="InterPro" id="IPR027417">
    <property type="entry name" value="P-loop_NTPase"/>
</dbReference>
<feature type="region of interest" description="Disordered" evidence="14">
    <location>
        <begin position="271"/>
        <end position="324"/>
    </location>
</feature>
<dbReference type="InterPro" id="IPR050763">
    <property type="entry name" value="ABC_transporter_ATP-binding"/>
</dbReference>
<evidence type="ECO:0000313" key="17">
    <source>
        <dbReference type="EMBL" id="UUY03141.1"/>
    </source>
</evidence>
<dbReference type="EMBL" id="CP088295">
    <property type="protein sequence ID" value="UUY03141.1"/>
    <property type="molecule type" value="Genomic_DNA"/>
</dbReference>
<reference evidence="18" key="1">
    <citation type="submission" date="2021-11" db="EMBL/GenBank/DDBJ databases">
        <title>Cultivation dependent microbiological survey of springs from the worlds oldest radium mine currently devoted to the extraction of radon-saturated water.</title>
        <authorList>
            <person name="Kapinusova G."/>
            <person name="Smrhova T."/>
            <person name="Strejcek M."/>
            <person name="Suman J."/>
            <person name="Jani K."/>
            <person name="Pajer P."/>
            <person name="Uhlik O."/>
        </authorList>
    </citation>
    <scope>NUCLEOTIDE SEQUENCE [LARGE SCALE GENOMIC DNA]</scope>
    <source>
        <strain evidence="18">J379</strain>
    </source>
</reference>
<evidence type="ECO:0000259" key="15">
    <source>
        <dbReference type="PROSITE" id="PS50893"/>
    </source>
</evidence>
<evidence type="ECO:0000256" key="4">
    <source>
        <dbReference type="ARBA" id="ARBA00022475"/>
    </source>
</evidence>
<evidence type="ECO:0000256" key="13">
    <source>
        <dbReference type="RuleBase" id="RU361157"/>
    </source>
</evidence>
<feature type="transmembrane region" description="Helical" evidence="13">
    <location>
        <begin position="350"/>
        <end position="369"/>
    </location>
</feature>
<dbReference type="PROSITE" id="PS51012">
    <property type="entry name" value="ABC_TM2"/>
    <property type="match status" value="1"/>
</dbReference>
<keyword evidence="4 13" id="KW-1003">Cell membrane</keyword>
<evidence type="ECO:0000259" key="16">
    <source>
        <dbReference type="PROSITE" id="PS51012"/>
    </source>
</evidence>
<feature type="compositionally biased region" description="Basic residues" evidence="14">
    <location>
        <begin position="313"/>
        <end position="324"/>
    </location>
</feature>
<evidence type="ECO:0000256" key="10">
    <source>
        <dbReference type="ARBA" id="ARBA00023136"/>
    </source>
</evidence>
<dbReference type="PANTHER" id="PTHR42711:SF19">
    <property type="entry name" value="DOXORUBICIN RESISTANCE ATP-BINDING PROTEIN DRRA"/>
    <property type="match status" value="1"/>
</dbReference>
<keyword evidence="9 13" id="KW-1133">Transmembrane helix</keyword>
<dbReference type="InterPro" id="IPR013525">
    <property type="entry name" value="ABC2_TM"/>
</dbReference>
<name>A0ABY5PEU5_9ACTN</name>
<proteinExistence type="inferred from homology"/>
<dbReference type="Gene3D" id="3.40.50.300">
    <property type="entry name" value="P-loop containing nucleotide triphosphate hydrolases"/>
    <property type="match status" value="1"/>
</dbReference>
<evidence type="ECO:0000313" key="18">
    <source>
        <dbReference type="Proteomes" id="UP001058860"/>
    </source>
</evidence>
<keyword evidence="18" id="KW-1185">Reference proteome</keyword>
<dbReference type="InterPro" id="IPR047817">
    <property type="entry name" value="ABC2_TM_bact-type"/>
</dbReference>
<dbReference type="Pfam" id="PF01061">
    <property type="entry name" value="ABC2_membrane"/>
    <property type="match status" value="1"/>
</dbReference>
<dbReference type="Pfam" id="PF00005">
    <property type="entry name" value="ABC_tran"/>
    <property type="match status" value="1"/>
</dbReference>
<dbReference type="InterPro" id="IPR017871">
    <property type="entry name" value="ABC_transporter-like_CS"/>
</dbReference>
<feature type="transmembrane region" description="Helical" evidence="13">
    <location>
        <begin position="497"/>
        <end position="516"/>
    </location>
</feature>
<evidence type="ECO:0000256" key="2">
    <source>
        <dbReference type="ARBA" id="ARBA00004413"/>
    </source>
</evidence>
<protein>
    <recommendedName>
        <fullName evidence="13">Transport permease protein</fullName>
    </recommendedName>
</protein>
<feature type="domain" description="ABC transporter" evidence="15">
    <location>
        <begin position="4"/>
        <end position="239"/>
    </location>
</feature>
<dbReference type="InterPro" id="IPR003439">
    <property type="entry name" value="ABC_transporter-like_ATP-bd"/>
</dbReference>
<dbReference type="SMART" id="SM00382">
    <property type="entry name" value="AAA"/>
    <property type="match status" value="1"/>
</dbReference>
<feature type="transmembrane region" description="Helical" evidence="13">
    <location>
        <begin position="389"/>
        <end position="410"/>
    </location>
</feature>